<organism evidence="3 4">
    <name type="scientific">Macrostomum lignano</name>
    <dbReference type="NCBI Taxonomy" id="282301"/>
    <lineage>
        <taxon>Eukaryota</taxon>
        <taxon>Metazoa</taxon>
        <taxon>Spiralia</taxon>
        <taxon>Lophotrochozoa</taxon>
        <taxon>Platyhelminthes</taxon>
        <taxon>Rhabditophora</taxon>
        <taxon>Macrostomorpha</taxon>
        <taxon>Macrostomida</taxon>
        <taxon>Macrostomidae</taxon>
        <taxon>Macrostomum</taxon>
    </lineage>
</organism>
<accession>A0A1I8IIA5</accession>
<evidence type="ECO:0000259" key="2">
    <source>
        <dbReference type="SMART" id="SM00409"/>
    </source>
</evidence>
<dbReference type="Proteomes" id="UP000095280">
    <property type="component" value="Unplaced"/>
</dbReference>
<keyword evidence="1" id="KW-0472">Membrane</keyword>
<evidence type="ECO:0000313" key="4">
    <source>
        <dbReference type="WBParaSite" id="maker-uti_cns_0012606-snap-gene-0.3-mRNA-1"/>
    </source>
</evidence>
<evidence type="ECO:0000256" key="1">
    <source>
        <dbReference type="SAM" id="Phobius"/>
    </source>
</evidence>
<proteinExistence type="predicted"/>
<dbReference type="WBParaSite" id="maker-uti_cns_0012606-snap-gene-0.3-mRNA-1">
    <property type="protein sequence ID" value="maker-uti_cns_0012606-snap-gene-0.3-mRNA-1"/>
    <property type="gene ID" value="maker-uti_cns_0012606-snap-gene-0.3"/>
</dbReference>
<dbReference type="AlphaFoldDB" id="A0A1I8IIA5"/>
<keyword evidence="3" id="KW-1185">Reference proteome</keyword>
<sequence length="696" mass="75839">MRRALSLWSESEIHSRLLLVLGVAFSLQRQLLLANGNLHSQTGLLAPVDILDLLVDNADSFVEWRIRLLRRLGPHVVHALLGQSAEDEVVVLSEQEAGLLKLVGRTLAQSQMMEGFVEIESEDLEAAERIPNFVLDSLADSESNVLDLLLDSLKLFFLLEDGLQLLGAIVRFFIERLRVNASGPFNLLLGGAFSAFFFLYLLVRHRLLDVELFFLLVDLEFGAGHPAESVVDEGDHSTVAKYHNQQKSSNVHLLSVEQERFIHKSLHHKVVPGRLFALGHVVEFLEFGGSAEEPETVAFVKVGRLADKCLAFEIVIETVAEVLQRVVRTEALNLRDENVEMLAGDFVSEVAPADSGEAVGTPCCSGLASSGADWSFGFSVAEAGDSWLWLLSGFSAASSALLRREFPALPRRASKAALLLALTRRSPVPTALAVALSRRPPLPKPVTSTLLEDSGLLVVSVLLVRPCGTSVGCWTSVASCCCSAEVPVSEALPGLLAVPPTSSLLPESDFDLLLEWVVDVLVAAFPAAVSTLFADSDFVLDSVLVFDFESDFFRTFAPELATMLLLFCLIWILEFHIGASASDSRILVTVDQPTVYAAELSSHQLRCEFSRSPLYVLWYYSSFPGASDRATLAQCYHALGRCNLGEGFANWTNVGGGANGSLQISGVVRRQDGYFECEGMDDLDVARAGIRLYVVG</sequence>
<protein>
    <submittedName>
        <fullName evidence="4">IG domain-containing protein</fullName>
    </submittedName>
</protein>
<dbReference type="SMART" id="SM00409">
    <property type="entry name" value="IG"/>
    <property type="match status" value="1"/>
</dbReference>
<keyword evidence="1" id="KW-1133">Transmembrane helix</keyword>
<dbReference type="InterPro" id="IPR036179">
    <property type="entry name" value="Ig-like_dom_sf"/>
</dbReference>
<reference evidence="4" key="1">
    <citation type="submission" date="2016-11" db="UniProtKB">
        <authorList>
            <consortium name="WormBaseParasite"/>
        </authorList>
    </citation>
    <scope>IDENTIFICATION</scope>
</reference>
<feature type="domain" description="Immunoglobulin" evidence="2">
    <location>
        <begin position="592"/>
        <end position="695"/>
    </location>
</feature>
<evidence type="ECO:0000313" key="3">
    <source>
        <dbReference type="Proteomes" id="UP000095280"/>
    </source>
</evidence>
<dbReference type="SUPFAM" id="SSF48726">
    <property type="entry name" value="Immunoglobulin"/>
    <property type="match status" value="1"/>
</dbReference>
<keyword evidence="1" id="KW-0812">Transmembrane</keyword>
<name>A0A1I8IIA5_9PLAT</name>
<feature type="transmembrane region" description="Helical" evidence="1">
    <location>
        <begin position="185"/>
        <end position="203"/>
    </location>
</feature>
<dbReference type="InterPro" id="IPR003599">
    <property type="entry name" value="Ig_sub"/>
</dbReference>